<dbReference type="EMBL" id="BLZH01000001">
    <property type="protein sequence ID" value="GFP52010.1"/>
    <property type="molecule type" value="Genomic_DNA"/>
</dbReference>
<evidence type="ECO:0000256" key="2">
    <source>
        <dbReference type="SAM" id="Phobius"/>
    </source>
</evidence>
<organism evidence="3 4">
    <name type="scientific">Trichoderma asperellum</name>
    <name type="common">Filamentous fungus</name>
    <dbReference type="NCBI Taxonomy" id="101201"/>
    <lineage>
        <taxon>Eukaryota</taxon>
        <taxon>Fungi</taxon>
        <taxon>Dikarya</taxon>
        <taxon>Ascomycota</taxon>
        <taxon>Pezizomycotina</taxon>
        <taxon>Sordariomycetes</taxon>
        <taxon>Hypocreomycetidae</taxon>
        <taxon>Hypocreales</taxon>
        <taxon>Hypocreaceae</taxon>
        <taxon>Trichoderma</taxon>
    </lineage>
</organism>
<protein>
    <recommendedName>
        <fullName evidence="5">C6 transcription factor</fullName>
    </recommendedName>
</protein>
<comment type="caution">
    <text evidence="3">The sequence shown here is derived from an EMBL/GenBank/DDBJ whole genome shotgun (WGS) entry which is preliminary data.</text>
</comment>
<gene>
    <name evidence="3" type="ORF">TASIC1_0001016200</name>
</gene>
<feature type="transmembrane region" description="Helical" evidence="2">
    <location>
        <begin position="58"/>
        <end position="77"/>
    </location>
</feature>
<dbReference type="OrthoDB" id="60858at2759"/>
<dbReference type="PANTHER" id="PTHR37919:SF2">
    <property type="entry name" value="EXPERA DOMAIN-CONTAINING PROTEIN"/>
    <property type="match status" value="1"/>
</dbReference>
<evidence type="ECO:0008006" key="5">
    <source>
        <dbReference type="Google" id="ProtNLM"/>
    </source>
</evidence>
<accession>A0A6V8QHQ5</accession>
<feature type="transmembrane region" description="Helical" evidence="2">
    <location>
        <begin position="121"/>
        <end position="140"/>
    </location>
</feature>
<feature type="compositionally biased region" description="Low complexity" evidence="1">
    <location>
        <begin position="1"/>
        <end position="13"/>
    </location>
</feature>
<name>A0A6V8QHQ5_TRIAP</name>
<evidence type="ECO:0000313" key="4">
    <source>
        <dbReference type="Proteomes" id="UP000517252"/>
    </source>
</evidence>
<evidence type="ECO:0000256" key="1">
    <source>
        <dbReference type="SAM" id="MobiDB-lite"/>
    </source>
</evidence>
<keyword evidence="2" id="KW-0812">Transmembrane</keyword>
<feature type="compositionally biased region" description="Low complexity" evidence="1">
    <location>
        <begin position="38"/>
        <end position="48"/>
    </location>
</feature>
<evidence type="ECO:0000313" key="3">
    <source>
        <dbReference type="EMBL" id="GFP52010.1"/>
    </source>
</evidence>
<feature type="transmembrane region" description="Helical" evidence="2">
    <location>
        <begin position="161"/>
        <end position="178"/>
    </location>
</feature>
<dbReference type="PANTHER" id="PTHR37919">
    <property type="entry name" value="PROTEIN CBG05606"/>
    <property type="match status" value="1"/>
</dbReference>
<dbReference type="AlphaFoldDB" id="A0A6V8QHQ5"/>
<keyword evidence="2" id="KW-1133">Transmembrane helix</keyword>
<reference evidence="3 4" key="1">
    <citation type="submission" date="2020-07" db="EMBL/GenBank/DDBJ databases">
        <title>Trichoderma asperellum IC-1 whole genome shotgun sequence.</title>
        <authorList>
            <person name="Kanamasa S."/>
            <person name="Takahashi H."/>
        </authorList>
    </citation>
    <scope>NUCLEOTIDE SEQUENCE [LARGE SCALE GENOMIC DNA]</scope>
    <source>
        <strain evidence="3 4">IC-1</strain>
    </source>
</reference>
<feature type="region of interest" description="Disordered" evidence="1">
    <location>
        <begin position="1"/>
        <end position="48"/>
    </location>
</feature>
<sequence length="236" mass="25541">MVTTRASSSRAASVEPSFASSLPPATPSAKRIARSKSNKSSSSSASSAFSHAPTTATLVWLAVSLPLVIWDTGYVLLRPLSMPGGSLHWPVWAPYKLYGEVDHIYGWKAFHAGNGFTSAQGLLNAIETLMYLWYLAAWLFSSKTEGGARVLSGRGGARATLFGYAAAVMTLSKTVLYWANEYYSGFDNIGHNPLNDLILLWIIPNGAWLVGPTYMIWSIGGDLINSLNSTSRSKRD</sequence>
<keyword evidence="2" id="KW-0472">Membrane</keyword>
<feature type="transmembrane region" description="Helical" evidence="2">
    <location>
        <begin position="198"/>
        <end position="217"/>
    </location>
</feature>
<dbReference type="Proteomes" id="UP000517252">
    <property type="component" value="Unassembled WGS sequence"/>
</dbReference>
<proteinExistence type="predicted"/>